<feature type="transmembrane region" description="Helical" evidence="2">
    <location>
        <begin position="799"/>
        <end position="816"/>
    </location>
</feature>
<dbReference type="OrthoDB" id="681126at2759"/>
<gene>
    <name evidence="4" type="ORF">NCGR_LOCUS60978</name>
</gene>
<evidence type="ECO:0000256" key="1">
    <source>
        <dbReference type="SAM" id="MobiDB-lite"/>
    </source>
</evidence>
<organism evidence="4 5">
    <name type="scientific">Miscanthus lutarioriparius</name>
    <dbReference type="NCBI Taxonomy" id="422564"/>
    <lineage>
        <taxon>Eukaryota</taxon>
        <taxon>Viridiplantae</taxon>
        <taxon>Streptophyta</taxon>
        <taxon>Embryophyta</taxon>
        <taxon>Tracheophyta</taxon>
        <taxon>Spermatophyta</taxon>
        <taxon>Magnoliopsida</taxon>
        <taxon>Liliopsida</taxon>
        <taxon>Poales</taxon>
        <taxon>Poaceae</taxon>
        <taxon>PACMAD clade</taxon>
        <taxon>Panicoideae</taxon>
        <taxon>Andropogonodae</taxon>
        <taxon>Andropogoneae</taxon>
        <taxon>Saccharinae</taxon>
        <taxon>Miscanthus</taxon>
    </lineage>
</organism>
<proteinExistence type="predicted"/>
<comment type="caution">
    <text evidence="4">The sequence shown here is derived from an EMBL/GenBank/DDBJ whole genome shotgun (WGS) entry which is preliminary data.</text>
</comment>
<evidence type="ECO:0000259" key="3">
    <source>
        <dbReference type="Pfam" id="PF13962"/>
    </source>
</evidence>
<feature type="transmembrane region" description="Helical" evidence="2">
    <location>
        <begin position="114"/>
        <end position="136"/>
    </location>
</feature>
<feature type="transmembrane region" description="Helical" evidence="2">
    <location>
        <begin position="685"/>
        <end position="702"/>
    </location>
</feature>
<protein>
    <recommendedName>
        <fullName evidence="3">PGG domain-containing protein</fullName>
    </recommendedName>
</protein>
<feature type="domain" description="PGG" evidence="3">
    <location>
        <begin position="597"/>
        <end position="708"/>
    </location>
</feature>
<dbReference type="PANTHER" id="PTHR24177:SF45">
    <property type="entry name" value="OS06G0294000 PROTEIN"/>
    <property type="match status" value="1"/>
</dbReference>
<dbReference type="Proteomes" id="UP000604825">
    <property type="component" value="Unassembled WGS sequence"/>
</dbReference>
<feature type="domain" description="PGG" evidence="3">
    <location>
        <begin position="234"/>
        <end position="344"/>
    </location>
</feature>
<dbReference type="AlphaFoldDB" id="A0A811S5W9"/>
<dbReference type="PANTHER" id="PTHR24177">
    <property type="entry name" value="CASKIN"/>
    <property type="match status" value="1"/>
</dbReference>
<feature type="transmembrane region" description="Helical" evidence="2">
    <location>
        <begin position="350"/>
        <end position="375"/>
    </location>
</feature>
<keyword evidence="2" id="KW-1133">Transmembrane helix</keyword>
<dbReference type="EMBL" id="CAJGYO010000018">
    <property type="protein sequence ID" value="CAD6336880.1"/>
    <property type="molecule type" value="Genomic_DNA"/>
</dbReference>
<feature type="transmembrane region" description="Helical" evidence="2">
    <location>
        <begin position="288"/>
        <end position="308"/>
    </location>
</feature>
<feature type="transmembrane region" description="Helical" evidence="2">
    <location>
        <begin position="174"/>
        <end position="196"/>
    </location>
</feature>
<feature type="transmembrane region" description="Helical" evidence="2">
    <location>
        <begin position="240"/>
        <end position="257"/>
    </location>
</feature>
<feature type="transmembrane region" description="Helical" evidence="2">
    <location>
        <begin position="456"/>
        <end position="475"/>
    </location>
</feature>
<dbReference type="Pfam" id="PF13962">
    <property type="entry name" value="PGG"/>
    <property type="match status" value="5"/>
</dbReference>
<feature type="compositionally biased region" description="Low complexity" evidence="1">
    <location>
        <begin position="45"/>
        <end position="55"/>
    </location>
</feature>
<feature type="region of interest" description="Disordered" evidence="1">
    <location>
        <begin position="758"/>
        <end position="791"/>
    </location>
</feature>
<feature type="transmembrane region" description="Helical" evidence="2">
    <location>
        <begin position="653"/>
        <end position="673"/>
    </location>
</feature>
<name>A0A811S5W9_9POAL</name>
<feature type="transmembrane region" description="Helical" evidence="2">
    <location>
        <begin position="320"/>
        <end position="338"/>
    </location>
</feature>
<feature type="compositionally biased region" description="Polar residues" evidence="1">
    <location>
        <begin position="397"/>
        <end position="423"/>
    </location>
</feature>
<feature type="transmembrane region" description="Helical" evidence="2">
    <location>
        <begin position="145"/>
        <end position="162"/>
    </location>
</feature>
<feature type="compositionally biased region" description="Polar residues" evidence="1">
    <location>
        <begin position="1"/>
        <end position="26"/>
    </location>
</feature>
<dbReference type="GO" id="GO:0016020">
    <property type="term" value="C:membrane"/>
    <property type="evidence" value="ECO:0007669"/>
    <property type="project" value="TreeGrafter"/>
</dbReference>
<feature type="transmembrane region" description="Helical" evidence="2">
    <location>
        <begin position="910"/>
        <end position="930"/>
    </location>
</feature>
<feature type="transmembrane region" description="Helical" evidence="2">
    <location>
        <begin position="507"/>
        <end position="526"/>
    </location>
</feature>
<evidence type="ECO:0000313" key="5">
    <source>
        <dbReference type="Proteomes" id="UP000604825"/>
    </source>
</evidence>
<sequence length="945" mass="103007">MALASNNKVASSLSPMASGGAQSHSHSPPVAGVVADEALGSNNNKPAASKPPSGSSTEYQLRKYLLLLATLVATVTYVAGLNLPGGAWQEDTDDGRHHAGDPILQYAHLHRYLTFYYCNATAFAASLVVSLLLLVLDGKNTGWEALLRVVMVLDLLGLMGAYAAGSCRDKFTTIYSALLVCAVFAYIVVAFIFYLFSSDGGGLAILLHSRKRLTGAADAEKQAGGVSVTATSERQELHEVLMLLATFAVAITYVAGLNPPGGFWGDTKDGHQMSDPVLQEHYSSRYQAFYVCNTTAFVASLLIIILLLDKKLTTKLSVRFVALYGLIITALLGLMGAYAAGSCRELDDTTYVICLIAGVLAYIFLQVAVAGCSCFRTVYGSASKWLGALRSRCGFDRSSQGQNPPDQQNQISSRSQDQNKTDQIQISSRDIHQVQDQGSDAVVKEKALEKERLEKARSLVMLLATLVVSITYSAGLDPPGGLWPDTRDGHRNGDPILLTTHPTRYKVFFYSNSAAFVASLIVILMVQSRFLLKGHTLEAAMILDLFGLISAYAAGSCRDETTSIYVVALAGIVLVYVVIHIVLFTLDHKDNHPDLEKKLENRREVLLLLAILAATLTYQAGLTPPGGFWSKNEDGHRAGYPVLHDHYRPRYMAFFYCNAASFMASVALIVLLVNPNLYKPGIRCYALYVCMVVGMFGLMGAYAAGSSRDLRTSIYVLTLVVAVFAFVALEVVIFWVCPYLRDHWNQWWRCSNDAAAADSSGQAAEPDDGTKQKNQVTEIQESKTQGEMQGGGEKNMREYLMLLGVLAASVTYQTGLKPPGGMWQDNSDGHSAGSSILHYINKPRYHAFFYSNSTSFMASVVVIILLMPETLHKYRLPLGPMHTAILLDMLGLLGAYAAGSTRDWETSRNVIYLVIPVLAYIAAYAAVSIFRKKRWCQCSGSRTNS</sequence>
<accession>A0A811S5W9</accession>
<feature type="region of interest" description="Disordered" evidence="1">
    <location>
        <begin position="1"/>
        <end position="55"/>
    </location>
</feature>
<feature type="domain" description="PGG" evidence="3">
    <location>
        <begin position="451"/>
        <end position="558"/>
    </location>
</feature>
<feature type="transmembrane region" description="Helical" evidence="2">
    <location>
        <begin position="878"/>
        <end position="898"/>
    </location>
</feature>
<keyword evidence="2" id="KW-0812">Transmembrane</keyword>
<feature type="transmembrane region" description="Helical" evidence="2">
    <location>
        <begin position="562"/>
        <end position="584"/>
    </location>
</feature>
<reference evidence="4" key="1">
    <citation type="submission" date="2020-10" db="EMBL/GenBank/DDBJ databases">
        <authorList>
            <person name="Han B."/>
            <person name="Lu T."/>
            <person name="Zhao Q."/>
            <person name="Huang X."/>
            <person name="Zhao Y."/>
        </authorList>
    </citation>
    <scope>NUCLEOTIDE SEQUENCE</scope>
</reference>
<feature type="transmembrane region" description="Helical" evidence="2">
    <location>
        <begin position="605"/>
        <end position="622"/>
    </location>
</feature>
<feature type="domain" description="PGG" evidence="3">
    <location>
        <begin position="793"/>
        <end position="902"/>
    </location>
</feature>
<feature type="transmembrane region" description="Helical" evidence="2">
    <location>
        <begin position="847"/>
        <end position="866"/>
    </location>
</feature>
<evidence type="ECO:0000256" key="2">
    <source>
        <dbReference type="SAM" id="Phobius"/>
    </source>
</evidence>
<evidence type="ECO:0000313" key="4">
    <source>
        <dbReference type="EMBL" id="CAD6336880.1"/>
    </source>
</evidence>
<keyword evidence="2" id="KW-0472">Membrane</keyword>
<feature type="compositionally biased region" description="Polar residues" evidence="1">
    <location>
        <begin position="772"/>
        <end position="787"/>
    </location>
</feature>
<keyword evidence="5" id="KW-1185">Reference proteome</keyword>
<feature type="domain" description="PGG" evidence="3">
    <location>
        <begin position="60"/>
        <end position="168"/>
    </location>
</feature>
<feature type="transmembrane region" description="Helical" evidence="2">
    <location>
        <begin position="64"/>
        <end position="83"/>
    </location>
</feature>
<feature type="transmembrane region" description="Helical" evidence="2">
    <location>
        <begin position="714"/>
        <end position="737"/>
    </location>
</feature>
<dbReference type="InterPro" id="IPR026961">
    <property type="entry name" value="PGG_dom"/>
</dbReference>
<feature type="transmembrane region" description="Helical" evidence="2">
    <location>
        <begin position="538"/>
        <end position="556"/>
    </location>
</feature>
<feature type="region of interest" description="Disordered" evidence="1">
    <location>
        <begin position="396"/>
        <end position="423"/>
    </location>
</feature>